<dbReference type="Proteomes" id="UP000007879">
    <property type="component" value="Unassembled WGS sequence"/>
</dbReference>
<dbReference type="eggNOG" id="KOG0017">
    <property type="taxonomic scope" value="Eukaryota"/>
</dbReference>
<evidence type="ECO:0000259" key="1">
    <source>
        <dbReference type="Pfam" id="PF07727"/>
    </source>
</evidence>
<organism evidence="2">
    <name type="scientific">Amphimedon queenslandica</name>
    <name type="common">Sponge</name>
    <dbReference type="NCBI Taxonomy" id="400682"/>
    <lineage>
        <taxon>Eukaryota</taxon>
        <taxon>Metazoa</taxon>
        <taxon>Porifera</taxon>
        <taxon>Demospongiae</taxon>
        <taxon>Heteroscleromorpha</taxon>
        <taxon>Haplosclerida</taxon>
        <taxon>Niphatidae</taxon>
        <taxon>Amphimedon</taxon>
    </lineage>
</organism>
<dbReference type="EnsemblMetazoa" id="Aqu2.1.44605_001">
    <property type="protein sequence ID" value="Aqu2.1.44605_001"/>
    <property type="gene ID" value="Aqu2.1.44605"/>
</dbReference>
<dbReference type="AlphaFoldDB" id="A0A1X7VXK5"/>
<evidence type="ECO:0000313" key="2">
    <source>
        <dbReference type="EnsemblMetazoa" id="Aqu2.1.44605_001"/>
    </source>
</evidence>
<protein>
    <recommendedName>
        <fullName evidence="1">Reverse transcriptase Ty1/copia-type domain-containing protein</fullName>
    </recommendedName>
</protein>
<dbReference type="Pfam" id="PF07727">
    <property type="entry name" value="RVT_2"/>
    <property type="match status" value="1"/>
</dbReference>
<proteinExistence type="predicted"/>
<dbReference type="KEGG" id="aqu:109590152"/>
<gene>
    <name evidence="2" type="primary">109590152</name>
</gene>
<dbReference type="InterPro" id="IPR013103">
    <property type="entry name" value="RVT_2"/>
</dbReference>
<evidence type="ECO:0000313" key="3">
    <source>
        <dbReference type="Proteomes" id="UP000007879"/>
    </source>
</evidence>
<dbReference type="OMA" id="INCMHHE"/>
<dbReference type="InParanoid" id="A0A1X7VXK5"/>
<dbReference type="OrthoDB" id="413361at2759"/>
<keyword evidence="3" id="KW-1185">Reference proteome</keyword>
<dbReference type="STRING" id="400682.A0A1X7VXK5"/>
<feature type="domain" description="Reverse transcriptase Ty1/copia-type" evidence="1">
    <location>
        <begin position="1"/>
        <end position="78"/>
    </location>
</feature>
<name>A0A1X7VXK5_AMPQE</name>
<dbReference type="EnsemblMetazoa" id="XM_020006289.1">
    <property type="protein sequence ID" value="XP_019861848.1"/>
    <property type="gene ID" value="LOC109590152"/>
</dbReference>
<accession>A0A1X7VXK5</accession>
<sequence>MYVNDILLAGKSTKQITESKDQLRSQFNVKDMGPVEYFLEVKVQDLDKGMVWIGQTSYAETILHQFSMSDSKSVRSPVNPSISLSTATDESTLFDPEKYQSAVGKL</sequence>
<reference evidence="3" key="1">
    <citation type="journal article" date="2010" name="Nature">
        <title>The Amphimedon queenslandica genome and the evolution of animal complexity.</title>
        <authorList>
            <person name="Srivastava M."/>
            <person name="Simakov O."/>
            <person name="Chapman J."/>
            <person name="Fahey B."/>
            <person name="Gauthier M.E."/>
            <person name="Mitros T."/>
            <person name="Richards G.S."/>
            <person name="Conaco C."/>
            <person name="Dacre M."/>
            <person name="Hellsten U."/>
            <person name="Larroux C."/>
            <person name="Putnam N.H."/>
            <person name="Stanke M."/>
            <person name="Adamska M."/>
            <person name="Darling A."/>
            <person name="Degnan S.M."/>
            <person name="Oakley T.H."/>
            <person name="Plachetzki D.C."/>
            <person name="Zhai Y."/>
            <person name="Adamski M."/>
            <person name="Calcino A."/>
            <person name="Cummins S.F."/>
            <person name="Goodstein D.M."/>
            <person name="Harris C."/>
            <person name="Jackson D.J."/>
            <person name="Leys S.P."/>
            <person name="Shu S."/>
            <person name="Woodcroft B.J."/>
            <person name="Vervoort M."/>
            <person name="Kosik K.S."/>
            <person name="Manning G."/>
            <person name="Degnan B.M."/>
            <person name="Rokhsar D.S."/>
        </authorList>
    </citation>
    <scope>NUCLEOTIDE SEQUENCE [LARGE SCALE GENOMIC DNA]</scope>
</reference>
<reference evidence="2" key="2">
    <citation type="submission" date="2017-05" db="UniProtKB">
        <authorList>
            <consortium name="EnsemblMetazoa"/>
        </authorList>
    </citation>
    <scope>IDENTIFICATION</scope>
</reference>